<organism evidence="2 3">
    <name type="scientific">Linnemannia gamsii</name>
    <dbReference type="NCBI Taxonomy" id="64522"/>
    <lineage>
        <taxon>Eukaryota</taxon>
        <taxon>Fungi</taxon>
        <taxon>Fungi incertae sedis</taxon>
        <taxon>Mucoromycota</taxon>
        <taxon>Mortierellomycotina</taxon>
        <taxon>Mortierellomycetes</taxon>
        <taxon>Mortierellales</taxon>
        <taxon>Mortierellaceae</taxon>
        <taxon>Linnemannia</taxon>
    </lineage>
</organism>
<feature type="domain" description="Transposase IS110-like N-terminal" evidence="1">
    <location>
        <begin position="6"/>
        <end position="145"/>
    </location>
</feature>
<accession>A0A9P6UX45</accession>
<comment type="caution">
    <text evidence="2">The sequence shown here is derived from an EMBL/GenBank/DDBJ whole genome shotgun (WGS) entry which is preliminary data.</text>
</comment>
<dbReference type="GO" id="GO:0004803">
    <property type="term" value="F:transposase activity"/>
    <property type="evidence" value="ECO:0007669"/>
    <property type="project" value="InterPro"/>
</dbReference>
<dbReference type="GO" id="GO:0006313">
    <property type="term" value="P:DNA transposition"/>
    <property type="evidence" value="ECO:0007669"/>
    <property type="project" value="InterPro"/>
</dbReference>
<dbReference type="Pfam" id="PF01548">
    <property type="entry name" value="DEDD_Tnp_IS110"/>
    <property type="match status" value="1"/>
</dbReference>
<dbReference type="PANTHER" id="PTHR33055:SF3">
    <property type="entry name" value="PUTATIVE TRANSPOSASE FOR IS117-RELATED"/>
    <property type="match status" value="1"/>
</dbReference>
<evidence type="ECO:0000313" key="3">
    <source>
        <dbReference type="Proteomes" id="UP000823405"/>
    </source>
</evidence>
<evidence type="ECO:0000259" key="1">
    <source>
        <dbReference type="Pfam" id="PF01548"/>
    </source>
</evidence>
<keyword evidence="3" id="KW-1185">Reference proteome</keyword>
<proteinExistence type="predicted"/>
<dbReference type="InterPro" id="IPR047650">
    <property type="entry name" value="Transpos_IS110"/>
</dbReference>
<dbReference type="OrthoDB" id="2376164at2759"/>
<name>A0A9P6UX45_9FUNG</name>
<dbReference type="NCBIfam" id="NF033542">
    <property type="entry name" value="transpos_IS110"/>
    <property type="match status" value="1"/>
</dbReference>
<dbReference type="InterPro" id="IPR002525">
    <property type="entry name" value="Transp_IS110-like_N"/>
</dbReference>
<gene>
    <name evidence="2" type="ORF">BGZ97_011764</name>
</gene>
<protein>
    <recommendedName>
        <fullName evidence="1">Transposase IS110-like N-terminal domain-containing protein</fullName>
    </recommendedName>
</protein>
<dbReference type="PANTHER" id="PTHR33055">
    <property type="entry name" value="TRANSPOSASE FOR INSERTION SEQUENCE ELEMENT IS1111A"/>
    <property type="match status" value="1"/>
</dbReference>
<dbReference type="EMBL" id="JAAAIN010000007">
    <property type="protein sequence ID" value="KAG0323232.1"/>
    <property type="molecule type" value="Genomic_DNA"/>
</dbReference>
<reference evidence="2" key="1">
    <citation type="journal article" date="2020" name="Fungal Divers.">
        <title>Resolving the Mortierellaceae phylogeny through synthesis of multi-gene phylogenetics and phylogenomics.</title>
        <authorList>
            <person name="Vandepol N."/>
            <person name="Liber J."/>
            <person name="Desiro A."/>
            <person name="Na H."/>
            <person name="Kennedy M."/>
            <person name="Barry K."/>
            <person name="Grigoriev I.V."/>
            <person name="Miller A.N."/>
            <person name="O'Donnell K."/>
            <person name="Stajich J.E."/>
            <person name="Bonito G."/>
        </authorList>
    </citation>
    <scope>NUCLEOTIDE SEQUENCE</scope>
    <source>
        <strain evidence="2">NVP60</strain>
    </source>
</reference>
<dbReference type="Proteomes" id="UP000823405">
    <property type="component" value="Unassembled WGS sequence"/>
</dbReference>
<dbReference type="AlphaFoldDB" id="A0A9P6UX45"/>
<sequence>MKVTTVGIDLAKNVFQLHGVNEFGKPVIKKQLRRDQMVEFFVNLPAYLIGMEACGSAHHWARKLQGLGHTMKLMAPQFVKPYVKSNKNDAADAEAICEAVSRPNMRFVPLKNIEQQAVLALHRVRQSFVKARTAQANQIRGLLGEFGLIIPQGIGYIRTRVHFAFLYNAAGSSQGA</sequence>
<dbReference type="GO" id="GO:0003677">
    <property type="term" value="F:DNA binding"/>
    <property type="evidence" value="ECO:0007669"/>
    <property type="project" value="InterPro"/>
</dbReference>
<evidence type="ECO:0000313" key="2">
    <source>
        <dbReference type="EMBL" id="KAG0323232.1"/>
    </source>
</evidence>